<name>A0A2N0NKD5_9GLOM</name>
<dbReference type="VEuPathDB" id="FungiDB:RhiirFUN_015978"/>
<dbReference type="VEuPathDB" id="FungiDB:RhiirFUN_015979"/>
<keyword evidence="1" id="KW-0472">Membrane</keyword>
<evidence type="ECO:0000256" key="1">
    <source>
        <dbReference type="SAM" id="Phobius"/>
    </source>
</evidence>
<gene>
    <name evidence="2" type="ORF">RhiirA5_437517</name>
</gene>
<evidence type="ECO:0000313" key="3">
    <source>
        <dbReference type="Proteomes" id="UP000232722"/>
    </source>
</evidence>
<dbReference type="VEuPathDB" id="FungiDB:RhiirA1_453558"/>
<feature type="transmembrane region" description="Helical" evidence="1">
    <location>
        <begin position="245"/>
        <end position="266"/>
    </location>
</feature>
<reference evidence="2 3" key="1">
    <citation type="submission" date="2016-04" db="EMBL/GenBank/DDBJ databases">
        <title>Genome analyses suggest a sexual origin of heterokaryosis in a supposedly ancient asexual fungus.</title>
        <authorList>
            <person name="Ropars J."/>
            <person name="Sedzielewska K."/>
            <person name="Noel J."/>
            <person name="Charron P."/>
            <person name="Farinelli L."/>
            <person name="Marton T."/>
            <person name="Kruger M."/>
            <person name="Pelin A."/>
            <person name="Brachmann A."/>
            <person name="Corradi N."/>
        </authorList>
    </citation>
    <scope>NUCLEOTIDE SEQUENCE [LARGE SCALE GENOMIC DNA]</scope>
    <source>
        <strain evidence="2 3">A5</strain>
    </source>
</reference>
<reference evidence="2 3" key="2">
    <citation type="submission" date="2017-09" db="EMBL/GenBank/DDBJ databases">
        <title>Extensive intraspecific genome diversity in a model arbuscular mycorrhizal fungus.</title>
        <authorList>
            <person name="Chen E.C."/>
            <person name="Morin E."/>
            <person name="Beaudet D."/>
            <person name="Noel J."/>
            <person name="Ndikumana S."/>
            <person name="Charron P."/>
            <person name="St-Onge C."/>
            <person name="Giorgi J."/>
            <person name="Grigoriev I.V."/>
            <person name="Roux C."/>
            <person name="Martin F.M."/>
            <person name="Corradi N."/>
        </authorList>
    </citation>
    <scope>NUCLEOTIDE SEQUENCE [LARGE SCALE GENOMIC DNA]</scope>
    <source>
        <strain evidence="2 3">A5</strain>
    </source>
</reference>
<proteinExistence type="predicted"/>
<accession>A0A2N0NKD5</accession>
<keyword evidence="1" id="KW-1133">Transmembrane helix</keyword>
<dbReference type="Proteomes" id="UP000232722">
    <property type="component" value="Unassembled WGS sequence"/>
</dbReference>
<dbReference type="VEuPathDB" id="FungiDB:FUN_006119"/>
<feature type="transmembrane region" description="Helical" evidence="1">
    <location>
        <begin position="281"/>
        <end position="298"/>
    </location>
</feature>
<feature type="non-terminal residue" evidence="2">
    <location>
        <position position="1"/>
    </location>
</feature>
<sequence>KDGQCSILYFFAKSTTDKDDDINDKNSDDDWDNWESEIEDTMDDDDIITVNEVKNEISEENNNIIINPTYINQVLNKKKGCLRFCLNLITNYVNRTPASYGGAYYIEVMAKKMFPNKFPYKFTRKKLTTSQKRALNQKIYAESQWHIDKEYNDHTNIWIILADKTIHNVINVFNEKPVFKGLCLYIAAMSDITKLKPALWYHFGLRYIVGSILSIEKIKINIYKDIPIIINDIKIKKAIANDMHAYILQVLLPNFLPIVIVLIANIRSNNQLIVTNFHQELLIQMTLWLNLSILSIGLDSHIVEFKAQTAI</sequence>
<evidence type="ECO:0000313" key="2">
    <source>
        <dbReference type="EMBL" id="PKB95029.1"/>
    </source>
</evidence>
<keyword evidence="1" id="KW-0812">Transmembrane</keyword>
<dbReference type="EMBL" id="LLXJ01005231">
    <property type="protein sequence ID" value="PKB95029.1"/>
    <property type="molecule type" value="Genomic_DNA"/>
</dbReference>
<dbReference type="AlphaFoldDB" id="A0A2N0NKD5"/>
<organism evidence="2 3">
    <name type="scientific">Rhizophagus irregularis</name>
    <dbReference type="NCBI Taxonomy" id="588596"/>
    <lineage>
        <taxon>Eukaryota</taxon>
        <taxon>Fungi</taxon>
        <taxon>Fungi incertae sedis</taxon>
        <taxon>Mucoromycota</taxon>
        <taxon>Glomeromycotina</taxon>
        <taxon>Glomeromycetes</taxon>
        <taxon>Glomerales</taxon>
        <taxon>Glomeraceae</taxon>
        <taxon>Rhizophagus</taxon>
    </lineage>
</organism>
<protein>
    <submittedName>
        <fullName evidence="2">Uncharacterized protein</fullName>
    </submittedName>
</protein>
<comment type="caution">
    <text evidence="2">The sequence shown here is derived from an EMBL/GenBank/DDBJ whole genome shotgun (WGS) entry which is preliminary data.</text>
</comment>